<dbReference type="WBParaSite" id="Hba_10554">
    <property type="protein sequence ID" value="Hba_10554"/>
    <property type="gene ID" value="Hba_10554"/>
</dbReference>
<sequence>MVCVLGIEGSANKIGLQLFRSKKKSICVFFKRNRWNCVHEGSRNGCSIAGWFSRDFSYIYIFIYIYINFNYAKIISSNMYLNINPKIYQKNSPQLLASGEYSKEDLCFSLQVSLNFIISNLHNLYCGFNSYFIGDSVFYSYRLIFSILRKRQSRNVTELTNVFSLDMPIHRFTVDGYEAVKDTIAKSTGRILVFFSGSHVNGKSWCPDCVAGMSKLFSTNLHEYCLVFQHKRLLDNQLVNVDLIKEFLF</sequence>
<evidence type="ECO:0000313" key="3">
    <source>
        <dbReference type="WBParaSite" id="Hba_10554"/>
    </source>
</evidence>
<accession>A0A1I7WZF2</accession>
<organism evidence="2 3">
    <name type="scientific">Heterorhabditis bacteriophora</name>
    <name type="common">Entomopathogenic nematode worm</name>
    <dbReference type="NCBI Taxonomy" id="37862"/>
    <lineage>
        <taxon>Eukaryota</taxon>
        <taxon>Metazoa</taxon>
        <taxon>Ecdysozoa</taxon>
        <taxon>Nematoda</taxon>
        <taxon>Chromadorea</taxon>
        <taxon>Rhabditida</taxon>
        <taxon>Rhabditina</taxon>
        <taxon>Rhabditomorpha</taxon>
        <taxon>Strongyloidea</taxon>
        <taxon>Heterorhabditidae</taxon>
        <taxon>Heterorhabditis</taxon>
    </lineage>
</organism>
<proteinExistence type="predicted"/>
<dbReference type="Proteomes" id="UP000095283">
    <property type="component" value="Unplaced"/>
</dbReference>
<dbReference type="AlphaFoldDB" id="A0A1I7WZF2"/>
<feature type="domain" description="Thioredoxin" evidence="1">
    <location>
        <begin position="174"/>
        <end position="211"/>
    </location>
</feature>
<evidence type="ECO:0000259" key="1">
    <source>
        <dbReference type="Pfam" id="PF06110"/>
    </source>
</evidence>
<dbReference type="InterPro" id="IPR010357">
    <property type="entry name" value="TXNDC17_dom"/>
</dbReference>
<dbReference type="Pfam" id="PF06110">
    <property type="entry name" value="TXD17-like_Trx"/>
    <property type="match status" value="1"/>
</dbReference>
<keyword evidence="2" id="KW-1185">Reference proteome</keyword>
<name>A0A1I7WZF2_HETBA</name>
<reference evidence="3" key="1">
    <citation type="submission" date="2016-11" db="UniProtKB">
        <authorList>
            <consortium name="WormBaseParasite"/>
        </authorList>
    </citation>
    <scope>IDENTIFICATION</scope>
</reference>
<evidence type="ECO:0000313" key="2">
    <source>
        <dbReference type="Proteomes" id="UP000095283"/>
    </source>
</evidence>
<dbReference type="Gene3D" id="3.40.30.10">
    <property type="entry name" value="Glutaredoxin"/>
    <property type="match status" value="1"/>
</dbReference>
<protein>
    <submittedName>
        <fullName evidence="3">DUF953 domain-containing protein</fullName>
    </submittedName>
</protein>